<dbReference type="Proteomes" id="UP000184280">
    <property type="component" value="Unassembled WGS sequence"/>
</dbReference>
<proteinExistence type="predicted"/>
<evidence type="ECO:0000313" key="1">
    <source>
        <dbReference type="EMBL" id="SHN10909.1"/>
    </source>
</evidence>
<accession>A0A1M7P2Y6</accession>
<protein>
    <submittedName>
        <fullName evidence="1">Uncharacterized protein</fullName>
    </submittedName>
</protein>
<dbReference type="AlphaFoldDB" id="A0A1M7P2Y6"/>
<dbReference type="EMBL" id="FRCJ01000014">
    <property type="protein sequence ID" value="SHN10909.1"/>
    <property type="molecule type" value="Genomic_DNA"/>
</dbReference>
<reference evidence="1 2" key="1">
    <citation type="submission" date="2016-11" db="EMBL/GenBank/DDBJ databases">
        <authorList>
            <person name="Jaros S."/>
            <person name="Januszkiewicz K."/>
            <person name="Wedrychowicz H."/>
        </authorList>
    </citation>
    <scope>NUCLEOTIDE SEQUENCE [LARGE SCALE GENOMIC DNA]</scope>
    <source>
        <strain evidence="1 2">BPI-34</strain>
    </source>
</reference>
<name>A0A1M7P2Y6_XYLRU</name>
<gene>
    <name evidence="1" type="ORF">SAMN04488494_0317</name>
</gene>
<organism evidence="1 2">
    <name type="scientific">Xylanibacter ruminicola</name>
    <name type="common">Prevotella ruminicola</name>
    <dbReference type="NCBI Taxonomy" id="839"/>
    <lineage>
        <taxon>Bacteria</taxon>
        <taxon>Pseudomonadati</taxon>
        <taxon>Bacteroidota</taxon>
        <taxon>Bacteroidia</taxon>
        <taxon>Bacteroidales</taxon>
        <taxon>Prevotellaceae</taxon>
        <taxon>Xylanibacter</taxon>
    </lineage>
</organism>
<evidence type="ECO:0000313" key="2">
    <source>
        <dbReference type="Proteomes" id="UP000184280"/>
    </source>
</evidence>
<sequence>MKLYPVIQALLLLGTTSVYGQINLSAMDTLSTDSLQKSEIRYFSPGKGGVNRVWDFSQKLGSKASSQVMFAKDSAGVISIIEPGRNRYYRTTADTLILIGSESPLEKRVYSKVKLSKRFPLEYGDSITGMYKCEGMYCGNHPFREIGTRTIKVDAVGSIVLAENDTVGNVKRVHTIDSYSVCMDIDSAALDTAKLTQVIEERYEWFLSDSQYPIIENITSTTYFNMDAIGTTKYAWCNLPDDKVARYINPSDDDTPDEPDNSFDVEPAAPDIIHYNVDSSGGVVTITYDLDADASIGTIVASHMGMVYSHREWTQKAGQGYSVQIDCNGLRSGMYILYINVNGKAYSEKVIL</sequence>